<gene>
    <name evidence="3" type="ORF">NCTC11938_03568</name>
</gene>
<feature type="transmembrane region" description="Helical" evidence="1">
    <location>
        <begin position="127"/>
        <end position="147"/>
    </location>
</feature>
<keyword evidence="3" id="KW-0645">Protease</keyword>
<protein>
    <submittedName>
        <fullName evidence="3">Membrane-associated CAAX amino terminal protease</fullName>
    </submittedName>
</protein>
<feature type="transmembrane region" description="Helical" evidence="1">
    <location>
        <begin position="49"/>
        <end position="70"/>
    </location>
</feature>
<feature type="transmembrane region" description="Helical" evidence="1">
    <location>
        <begin position="21"/>
        <end position="43"/>
    </location>
</feature>
<dbReference type="Proteomes" id="UP000254191">
    <property type="component" value="Unassembled WGS sequence"/>
</dbReference>
<evidence type="ECO:0000259" key="2">
    <source>
        <dbReference type="Pfam" id="PF02517"/>
    </source>
</evidence>
<evidence type="ECO:0000256" key="1">
    <source>
        <dbReference type="SAM" id="Phobius"/>
    </source>
</evidence>
<feature type="transmembrane region" description="Helical" evidence="1">
    <location>
        <begin position="82"/>
        <end position="115"/>
    </location>
</feature>
<keyword evidence="1" id="KW-0472">Membrane</keyword>
<dbReference type="EMBL" id="UGTS01000006">
    <property type="protein sequence ID" value="SUC39282.1"/>
    <property type="molecule type" value="Genomic_DNA"/>
</dbReference>
<dbReference type="Pfam" id="PF02517">
    <property type="entry name" value="Rce1-like"/>
    <property type="match status" value="1"/>
</dbReference>
<sequence>MIFIPTLFKTEPVKKANKYQWVLLAMAIPALLLFAMALGGLAIELHLPQWLPAFMLANIFFVSLAEEALFRGAIQQSLSRYLSPYLALFITAILFGLVHFAGGILLIIFASLAGIIYGLAWMWSGRLWVATLFHFALNLTHLLFFTYPFKIA</sequence>
<dbReference type="PANTHER" id="PTHR43592:SF15">
    <property type="entry name" value="CAAX AMINO TERMINAL PROTEASE FAMILY PROTEIN"/>
    <property type="match status" value="1"/>
</dbReference>
<evidence type="ECO:0000313" key="3">
    <source>
        <dbReference type="EMBL" id="SUC39282.1"/>
    </source>
</evidence>
<proteinExistence type="predicted"/>
<dbReference type="GO" id="GO:0080120">
    <property type="term" value="P:CAAX-box protein maturation"/>
    <property type="evidence" value="ECO:0007669"/>
    <property type="project" value="UniProtKB-ARBA"/>
</dbReference>
<keyword evidence="1" id="KW-1133">Transmembrane helix</keyword>
<feature type="domain" description="CAAX prenyl protease 2/Lysostaphin resistance protein A-like" evidence="2">
    <location>
        <begin position="49"/>
        <end position="139"/>
    </location>
</feature>
<dbReference type="PANTHER" id="PTHR43592">
    <property type="entry name" value="CAAX AMINO TERMINAL PROTEASE"/>
    <property type="match status" value="1"/>
</dbReference>
<reference evidence="3 4" key="1">
    <citation type="submission" date="2018-06" db="EMBL/GenBank/DDBJ databases">
        <authorList>
            <consortium name="Pathogen Informatics"/>
            <person name="Doyle S."/>
        </authorList>
    </citation>
    <scope>NUCLEOTIDE SEQUENCE [LARGE SCALE GENOMIC DNA]</scope>
    <source>
        <strain evidence="3 4">NCTC11938</strain>
    </source>
</reference>
<dbReference type="AlphaFoldDB" id="A0A379GEB0"/>
<dbReference type="GO" id="GO:0006508">
    <property type="term" value="P:proteolysis"/>
    <property type="evidence" value="ECO:0007669"/>
    <property type="project" value="UniProtKB-KW"/>
</dbReference>
<name>A0A379GEB0_PROMI</name>
<accession>A0A379GEB0</accession>
<dbReference type="GO" id="GO:0004175">
    <property type="term" value="F:endopeptidase activity"/>
    <property type="evidence" value="ECO:0007669"/>
    <property type="project" value="UniProtKB-ARBA"/>
</dbReference>
<organism evidence="3 4">
    <name type="scientific">Proteus mirabilis</name>
    <dbReference type="NCBI Taxonomy" id="584"/>
    <lineage>
        <taxon>Bacteria</taxon>
        <taxon>Pseudomonadati</taxon>
        <taxon>Pseudomonadota</taxon>
        <taxon>Gammaproteobacteria</taxon>
        <taxon>Enterobacterales</taxon>
        <taxon>Morganellaceae</taxon>
        <taxon>Proteus</taxon>
    </lineage>
</organism>
<evidence type="ECO:0000313" key="4">
    <source>
        <dbReference type="Proteomes" id="UP000254191"/>
    </source>
</evidence>
<keyword evidence="3" id="KW-0378">Hydrolase</keyword>
<keyword evidence="1" id="KW-0812">Transmembrane</keyword>
<dbReference type="InterPro" id="IPR003675">
    <property type="entry name" value="Rce1/LyrA-like_dom"/>
</dbReference>